<protein>
    <submittedName>
        <fullName evidence="1">Uncharacterized protein</fullName>
    </submittedName>
</protein>
<evidence type="ECO:0000313" key="2">
    <source>
        <dbReference type="Proteomes" id="UP000887159"/>
    </source>
</evidence>
<reference evidence="1" key="1">
    <citation type="submission" date="2020-08" db="EMBL/GenBank/DDBJ databases">
        <title>Multicomponent nature underlies the extraordinary mechanical properties of spider dragline silk.</title>
        <authorList>
            <person name="Kono N."/>
            <person name="Nakamura H."/>
            <person name="Mori M."/>
            <person name="Yoshida Y."/>
            <person name="Ohtoshi R."/>
            <person name="Malay A.D."/>
            <person name="Moran D.A.P."/>
            <person name="Tomita M."/>
            <person name="Numata K."/>
            <person name="Arakawa K."/>
        </authorList>
    </citation>
    <scope>NUCLEOTIDE SEQUENCE</scope>
</reference>
<proteinExistence type="predicted"/>
<evidence type="ECO:0000313" key="1">
    <source>
        <dbReference type="EMBL" id="GFY14421.1"/>
    </source>
</evidence>
<dbReference type="AlphaFoldDB" id="A0A8X6SU19"/>
<dbReference type="Proteomes" id="UP000887159">
    <property type="component" value="Unassembled WGS sequence"/>
</dbReference>
<keyword evidence="2" id="KW-1185">Reference proteome</keyword>
<gene>
    <name evidence="1" type="ORF">TNCV_1314751</name>
</gene>
<organism evidence="1 2">
    <name type="scientific">Trichonephila clavipes</name>
    <name type="common">Golden silk orbweaver</name>
    <name type="synonym">Nephila clavipes</name>
    <dbReference type="NCBI Taxonomy" id="2585209"/>
    <lineage>
        <taxon>Eukaryota</taxon>
        <taxon>Metazoa</taxon>
        <taxon>Ecdysozoa</taxon>
        <taxon>Arthropoda</taxon>
        <taxon>Chelicerata</taxon>
        <taxon>Arachnida</taxon>
        <taxon>Araneae</taxon>
        <taxon>Araneomorphae</taxon>
        <taxon>Entelegynae</taxon>
        <taxon>Araneoidea</taxon>
        <taxon>Nephilidae</taxon>
        <taxon>Trichonephila</taxon>
    </lineage>
</organism>
<accession>A0A8X6SU19</accession>
<name>A0A8X6SU19_TRICX</name>
<sequence length="133" mass="14610">MMPVKSIMGQNPGIGVVMKFGACGNSSGYHLRQLTVVQNIKSVAKSTTLECDVNENPSNSPMPFSPQKLASGEREGVCIKFYFMRMSRYVRLETNLGSGRLRKDSNSAETVLGHPCRVRPSIVVEKWFLGAVA</sequence>
<dbReference type="EMBL" id="BMAU01021329">
    <property type="protein sequence ID" value="GFY14421.1"/>
    <property type="molecule type" value="Genomic_DNA"/>
</dbReference>
<comment type="caution">
    <text evidence="1">The sequence shown here is derived from an EMBL/GenBank/DDBJ whole genome shotgun (WGS) entry which is preliminary data.</text>
</comment>